<reference evidence="1 2" key="1">
    <citation type="journal article" date="2014" name="Int. J. Syst. Evol. Microbiol.">
        <title>Complete genome sequence of Corynebacterium casei LMG S-19264T (=DSM 44701T), isolated from a smear-ripened cheese.</title>
        <authorList>
            <consortium name="US DOE Joint Genome Institute (JGI-PGF)"/>
            <person name="Walter F."/>
            <person name="Albersmeier A."/>
            <person name="Kalinowski J."/>
            <person name="Ruckert C."/>
        </authorList>
    </citation>
    <scope>NUCLEOTIDE SEQUENCE [LARGE SCALE GENOMIC DNA]</scope>
    <source>
        <strain evidence="1 2">JCM 4255</strain>
    </source>
</reference>
<organism evidence="1 2">
    <name type="scientific">Streptomyces tuirus</name>
    <dbReference type="NCBI Taxonomy" id="68278"/>
    <lineage>
        <taxon>Bacteria</taxon>
        <taxon>Bacillati</taxon>
        <taxon>Actinomycetota</taxon>
        <taxon>Actinomycetes</taxon>
        <taxon>Kitasatosporales</taxon>
        <taxon>Streptomycetaceae</taxon>
        <taxon>Streptomyces</taxon>
    </lineage>
</organism>
<accession>A0A7G1NHK8</accession>
<gene>
    <name evidence="1" type="ORF">GCM10017668_40740</name>
</gene>
<dbReference type="EMBL" id="AP023439">
    <property type="protein sequence ID" value="BCL22231.1"/>
    <property type="molecule type" value="Genomic_DNA"/>
</dbReference>
<dbReference type="AlphaFoldDB" id="A0A7G1NHK8"/>
<dbReference type="Proteomes" id="UP000516373">
    <property type="component" value="Chromosome"/>
</dbReference>
<name>A0A7G1NHK8_9ACTN</name>
<dbReference type="KEGG" id="stui:GCM10017668_40740"/>
<proteinExistence type="predicted"/>
<sequence length="43" mass="4559">MELRAEDGLAGEVEVAAVLEYGSGDELADRARLLESVPLDEAV</sequence>
<evidence type="ECO:0000313" key="2">
    <source>
        <dbReference type="Proteomes" id="UP000516373"/>
    </source>
</evidence>
<protein>
    <submittedName>
        <fullName evidence="1">Uncharacterized protein</fullName>
    </submittedName>
</protein>
<evidence type="ECO:0000313" key="1">
    <source>
        <dbReference type="EMBL" id="BCL22231.1"/>
    </source>
</evidence>